<dbReference type="GO" id="GO:0005886">
    <property type="term" value="C:plasma membrane"/>
    <property type="evidence" value="ECO:0007669"/>
    <property type="project" value="UniProtKB-SubCell"/>
</dbReference>
<dbReference type="Pfam" id="PF00672">
    <property type="entry name" value="HAMP"/>
    <property type="match status" value="1"/>
</dbReference>
<organism evidence="10 11">
    <name type="scientific">Paenibacillus albus</name>
    <dbReference type="NCBI Taxonomy" id="2495582"/>
    <lineage>
        <taxon>Bacteria</taxon>
        <taxon>Bacillati</taxon>
        <taxon>Bacillota</taxon>
        <taxon>Bacilli</taxon>
        <taxon>Bacillales</taxon>
        <taxon>Paenibacillaceae</taxon>
        <taxon>Paenibacillus</taxon>
    </lineage>
</organism>
<dbReference type="CDD" id="cd11386">
    <property type="entry name" value="MCP_signal"/>
    <property type="match status" value="1"/>
</dbReference>
<dbReference type="OrthoDB" id="107771at2"/>
<dbReference type="PROSITE" id="PS50111">
    <property type="entry name" value="CHEMOTAXIS_TRANSDUC_2"/>
    <property type="match status" value="1"/>
</dbReference>
<dbReference type="SMART" id="SM00283">
    <property type="entry name" value="MA"/>
    <property type="match status" value="1"/>
</dbReference>
<dbReference type="InterPro" id="IPR004089">
    <property type="entry name" value="MCPsignal_dom"/>
</dbReference>
<dbReference type="SUPFAM" id="SSF58104">
    <property type="entry name" value="Methyl-accepting chemotaxis protein (MCP) signaling domain"/>
    <property type="match status" value="1"/>
</dbReference>
<reference evidence="11" key="1">
    <citation type="submission" date="2018-12" db="EMBL/GenBank/DDBJ databases">
        <title>Genome sequence of Peanibacillus sp.</title>
        <authorList>
            <person name="Subramani G."/>
            <person name="Srinivasan S."/>
            <person name="Kim M.K."/>
        </authorList>
    </citation>
    <scope>NUCLEOTIDE SEQUENCE [LARGE SCALE GENOMIC DNA]</scope>
    <source>
        <strain evidence="11">18JY67-1</strain>
    </source>
</reference>
<evidence type="ECO:0000256" key="6">
    <source>
        <dbReference type="PROSITE-ProRule" id="PRU00284"/>
    </source>
</evidence>
<comment type="similarity">
    <text evidence="5">Belongs to the methyl-accepting chemotaxis (MCP) protein family.</text>
</comment>
<keyword evidence="4 6" id="KW-0807">Transducer</keyword>
<evidence type="ECO:0000256" key="7">
    <source>
        <dbReference type="SAM" id="Phobius"/>
    </source>
</evidence>
<dbReference type="SMART" id="SM00304">
    <property type="entry name" value="HAMP"/>
    <property type="match status" value="1"/>
</dbReference>
<dbReference type="InterPro" id="IPR024478">
    <property type="entry name" value="HlyB_4HB_MCP"/>
</dbReference>
<comment type="subcellular location">
    <subcellularLocation>
        <location evidence="1">Cell membrane</location>
    </subcellularLocation>
</comment>
<dbReference type="AlphaFoldDB" id="A0A3Q8X9Z5"/>
<evidence type="ECO:0000256" key="4">
    <source>
        <dbReference type="ARBA" id="ARBA00023224"/>
    </source>
</evidence>
<dbReference type="EMBL" id="CP034437">
    <property type="protein sequence ID" value="AZN42198.1"/>
    <property type="molecule type" value="Genomic_DNA"/>
</dbReference>
<dbReference type="Gene3D" id="6.10.340.10">
    <property type="match status" value="1"/>
</dbReference>
<dbReference type="PROSITE" id="PS50885">
    <property type="entry name" value="HAMP"/>
    <property type="match status" value="1"/>
</dbReference>
<keyword evidence="7" id="KW-0812">Transmembrane</keyword>
<dbReference type="KEGG" id="palb:EJC50_22835"/>
<proteinExistence type="inferred from homology"/>
<feature type="domain" description="Methyl-accepting transducer" evidence="8">
    <location>
        <begin position="276"/>
        <end position="540"/>
    </location>
</feature>
<keyword evidence="2" id="KW-1003">Cell membrane</keyword>
<dbReference type="GO" id="GO:0007165">
    <property type="term" value="P:signal transduction"/>
    <property type="evidence" value="ECO:0007669"/>
    <property type="project" value="UniProtKB-KW"/>
</dbReference>
<name>A0A3Q8X9Z5_9BACL</name>
<feature type="transmembrane region" description="Helical" evidence="7">
    <location>
        <begin position="181"/>
        <end position="201"/>
    </location>
</feature>
<evidence type="ECO:0000256" key="2">
    <source>
        <dbReference type="ARBA" id="ARBA00022475"/>
    </source>
</evidence>
<dbReference type="PANTHER" id="PTHR32089:SF112">
    <property type="entry name" value="LYSOZYME-LIKE PROTEIN-RELATED"/>
    <property type="match status" value="1"/>
</dbReference>
<dbReference type="Gene3D" id="1.10.287.950">
    <property type="entry name" value="Methyl-accepting chemotaxis protein"/>
    <property type="match status" value="1"/>
</dbReference>
<evidence type="ECO:0000259" key="9">
    <source>
        <dbReference type="PROSITE" id="PS50885"/>
    </source>
</evidence>
<evidence type="ECO:0000259" key="8">
    <source>
        <dbReference type="PROSITE" id="PS50111"/>
    </source>
</evidence>
<keyword evidence="11" id="KW-1185">Reference proteome</keyword>
<evidence type="ECO:0000256" key="1">
    <source>
        <dbReference type="ARBA" id="ARBA00004236"/>
    </source>
</evidence>
<dbReference type="RefSeq" id="WP_126017896.1">
    <property type="nucleotide sequence ID" value="NZ_CP034437.1"/>
</dbReference>
<evidence type="ECO:0000313" key="11">
    <source>
        <dbReference type="Proteomes" id="UP000272528"/>
    </source>
</evidence>
<dbReference type="CDD" id="cd06225">
    <property type="entry name" value="HAMP"/>
    <property type="match status" value="1"/>
</dbReference>
<feature type="transmembrane region" description="Helical" evidence="7">
    <location>
        <begin position="7"/>
        <end position="26"/>
    </location>
</feature>
<evidence type="ECO:0000256" key="5">
    <source>
        <dbReference type="ARBA" id="ARBA00029447"/>
    </source>
</evidence>
<evidence type="ECO:0000256" key="3">
    <source>
        <dbReference type="ARBA" id="ARBA00023136"/>
    </source>
</evidence>
<dbReference type="Pfam" id="PF00015">
    <property type="entry name" value="MCPsignal"/>
    <property type="match status" value="1"/>
</dbReference>
<keyword evidence="3 7" id="KW-0472">Membrane</keyword>
<dbReference type="Pfam" id="PF12729">
    <property type="entry name" value="4HB_MCP_1"/>
    <property type="match status" value="1"/>
</dbReference>
<protein>
    <submittedName>
        <fullName evidence="10">Methyl-accepting chemotaxis protein</fullName>
    </submittedName>
</protein>
<keyword evidence="7" id="KW-1133">Transmembrane helix</keyword>
<dbReference type="Proteomes" id="UP000272528">
    <property type="component" value="Chromosome"/>
</dbReference>
<evidence type="ECO:0000313" key="10">
    <source>
        <dbReference type="EMBL" id="AZN42198.1"/>
    </source>
</evidence>
<feature type="domain" description="HAMP" evidence="9">
    <location>
        <begin position="203"/>
        <end position="257"/>
    </location>
</feature>
<gene>
    <name evidence="10" type="ORF">EJC50_22835</name>
</gene>
<accession>A0A3Q8X9Z5</accession>
<dbReference type="PANTHER" id="PTHR32089">
    <property type="entry name" value="METHYL-ACCEPTING CHEMOTAXIS PROTEIN MCPB"/>
    <property type="match status" value="1"/>
</dbReference>
<dbReference type="InterPro" id="IPR003660">
    <property type="entry name" value="HAMP_dom"/>
</dbReference>
<sequence>MTIRTRLFSCFAFIILLMGVLGYFAYDHTNKTNAAYTEMLQDNAVQLQLRAFQFKVAGISNDERGYLLTKDQTYLDEIAAKDEEARAILNSMLINPTLTPENRKQVGQLKTDYEPFMGDSERARALMAQGKAKEAFALHFGDERSVRKSMDKLNNDLLVSFTKELESDKKQREKESDKQNMIMAILVGTALLLAAILGVLLTRSIVKPLKVINRQLQEIAQGRGDLSKELTIRSKGELAELARAFNEMLANLRTILSKAVSTANLVANSSEQLSASAEQTTRATEHIVEATQFIAVRADQEQEQLGEAIRAITQMSEDISAVSAGSEEVARLATSASEVSKQGALSVNEVLHEMETIHETVQHATEVMQLLEQQSQQIGGITEMITEVANRTNLLALNASIEASRAGEHGRGFAVVALEIRKLAEQSKLSAQQISELIGDVRHRVSQAAAGMTNVSAQAASGLVRTNQVNQMFQTIESSIESVSTQVSDITQTTVALSESGRHVVEMAQTVAEASNQVAASCQNNSAATEEQLATMEEITSSTMELRKLAEDLNQMLHGFKLSE</sequence>